<dbReference type="EMBL" id="LAZR01058574">
    <property type="protein sequence ID" value="KKK69589.1"/>
    <property type="molecule type" value="Genomic_DNA"/>
</dbReference>
<organism evidence="2">
    <name type="scientific">marine sediment metagenome</name>
    <dbReference type="NCBI Taxonomy" id="412755"/>
    <lineage>
        <taxon>unclassified sequences</taxon>
        <taxon>metagenomes</taxon>
        <taxon>ecological metagenomes</taxon>
    </lineage>
</organism>
<feature type="region of interest" description="Disordered" evidence="1">
    <location>
        <begin position="102"/>
        <end position="126"/>
    </location>
</feature>
<gene>
    <name evidence="2" type="ORF">LCGC14_2932500</name>
</gene>
<comment type="caution">
    <text evidence="2">The sequence shown here is derived from an EMBL/GenBank/DDBJ whole genome shotgun (WGS) entry which is preliminary data.</text>
</comment>
<sequence length="126" mass="15702">MSQHMYICPKCENRVRTLYEWKGEEFCGMCQQENIEWYEVTLIYRFFLLFRLTKDYMGYVLDQVFFPSRGWIRRFIKFIVCETQGVIVYVQRYFQRARERRNEKKARAADRKQREAEKERAKKWPN</sequence>
<feature type="non-terminal residue" evidence="2">
    <location>
        <position position="126"/>
    </location>
</feature>
<accession>A0A0F8ZT51</accession>
<evidence type="ECO:0000256" key="1">
    <source>
        <dbReference type="SAM" id="MobiDB-lite"/>
    </source>
</evidence>
<evidence type="ECO:0000313" key="2">
    <source>
        <dbReference type="EMBL" id="KKK69589.1"/>
    </source>
</evidence>
<name>A0A0F8ZT51_9ZZZZ</name>
<reference evidence="2" key="1">
    <citation type="journal article" date="2015" name="Nature">
        <title>Complex archaea that bridge the gap between prokaryotes and eukaryotes.</title>
        <authorList>
            <person name="Spang A."/>
            <person name="Saw J.H."/>
            <person name="Jorgensen S.L."/>
            <person name="Zaremba-Niedzwiedzka K."/>
            <person name="Martijn J."/>
            <person name="Lind A.E."/>
            <person name="van Eijk R."/>
            <person name="Schleper C."/>
            <person name="Guy L."/>
            <person name="Ettema T.J."/>
        </authorList>
    </citation>
    <scope>NUCLEOTIDE SEQUENCE</scope>
</reference>
<dbReference type="AlphaFoldDB" id="A0A0F8ZT51"/>
<proteinExistence type="predicted"/>
<protein>
    <submittedName>
        <fullName evidence="2">Uncharacterized protein</fullName>
    </submittedName>
</protein>